<protein>
    <submittedName>
        <fullName evidence="1">Uncharacterized protein</fullName>
    </submittedName>
</protein>
<reference evidence="1 2" key="1">
    <citation type="submission" date="2018-05" db="EMBL/GenBank/DDBJ databases">
        <title>Genomic Encyclopedia of Type Strains, Phase IV (KMG-V): Genome sequencing to study the core and pangenomes of soil and plant-associated prokaryotes.</title>
        <authorList>
            <person name="Whitman W."/>
        </authorList>
    </citation>
    <scope>NUCLEOTIDE SEQUENCE [LARGE SCALE GENOMIC DNA]</scope>
    <source>
        <strain evidence="1 2">SCZa-39</strain>
    </source>
</reference>
<evidence type="ECO:0000313" key="2">
    <source>
        <dbReference type="Proteomes" id="UP000245712"/>
    </source>
</evidence>
<name>A0ABX5KKS5_9BURK</name>
<proteinExistence type="predicted"/>
<accession>A0ABX5KKS5</accession>
<gene>
    <name evidence="1" type="ORF">C7402_112283</name>
</gene>
<comment type="caution">
    <text evidence="1">The sequence shown here is derived from an EMBL/GenBank/DDBJ whole genome shotgun (WGS) entry which is preliminary data.</text>
</comment>
<keyword evidence="2" id="KW-1185">Reference proteome</keyword>
<dbReference type="Proteomes" id="UP000245712">
    <property type="component" value="Unassembled WGS sequence"/>
</dbReference>
<dbReference type="EMBL" id="QEOB01000012">
    <property type="protein sequence ID" value="PVX80096.1"/>
    <property type="molecule type" value="Genomic_DNA"/>
</dbReference>
<sequence length="217" mass="24342">MCTSWRQLNWHAGYRFHAGSPRRRYREGTHSTRANAARCAYMLRGCRGRANTGGYPHESGSVLRTAISVRPPTQAGGTTSPVVRRNNGSTRSRQRYIACWIRPTVCPQLIAAHKGFLKRAVTKYLVSVIWRLVFALHNSSEVWGCGHSRLERRIGQCLLDSCLVPCSCAPIDALAGTRSRFARLRLQIAKAGKSGQTYHTLALNKRSRFTIKIECRS</sequence>
<evidence type="ECO:0000313" key="1">
    <source>
        <dbReference type="EMBL" id="PVX80096.1"/>
    </source>
</evidence>
<organism evidence="1 2">
    <name type="scientific">Paraburkholderia unamae</name>
    <dbReference type="NCBI Taxonomy" id="219649"/>
    <lineage>
        <taxon>Bacteria</taxon>
        <taxon>Pseudomonadati</taxon>
        <taxon>Pseudomonadota</taxon>
        <taxon>Betaproteobacteria</taxon>
        <taxon>Burkholderiales</taxon>
        <taxon>Burkholderiaceae</taxon>
        <taxon>Paraburkholderia</taxon>
    </lineage>
</organism>